<keyword evidence="8 11" id="KW-0560">Oxidoreductase</keyword>
<comment type="similarity">
    <text evidence="3 11">Belongs to the ketopantoate reductase family.</text>
</comment>
<dbReference type="PANTHER" id="PTHR21708:SF26">
    <property type="entry name" value="2-DEHYDROPANTOATE 2-REDUCTASE"/>
    <property type="match status" value="1"/>
</dbReference>
<dbReference type="GO" id="GO:0015940">
    <property type="term" value="P:pantothenate biosynthetic process"/>
    <property type="evidence" value="ECO:0007669"/>
    <property type="project" value="UniProtKB-UniPathway"/>
</dbReference>
<evidence type="ECO:0000256" key="11">
    <source>
        <dbReference type="RuleBase" id="RU362068"/>
    </source>
</evidence>
<dbReference type="FunFam" id="1.10.1040.10:FF:000017">
    <property type="entry name" value="2-dehydropantoate 2-reductase"/>
    <property type="match status" value="1"/>
</dbReference>
<dbReference type="Pfam" id="PF08546">
    <property type="entry name" value="ApbA_C"/>
    <property type="match status" value="1"/>
</dbReference>
<dbReference type="SUPFAM" id="SSF51735">
    <property type="entry name" value="NAD(P)-binding Rossmann-fold domains"/>
    <property type="match status" value="1"/>
</dbReference>
<protein>
    <recommendedName>
        <fullName evidence="5 11">2-dehydropantoate 2-reductase</fullName>
        <ecNumber evidence="4 11">1.1.1.169</ecNumber>
    </recommendedName>
    <alternativeName>
        <fullName evidence="9 11">Ketopantoate reductase</fullName>
    </alternativeName>
</protein>
<evidence type="ECO:0000256" key="2">
    <source>
        <dbReference type="ARBA" id="ARBA00004994"/>
    </source>
</evidence>
<dbReference type="NCBIfam" id="TIGR00745">
    <property type="entry name" value="apbA_panE"/>
    <property type="match status" value="1"/>
</dbReference>
<evidence type="ECO:0000313" key="15">
    <source>
        <dbReference type="Proteomes" id="UP000577891"/>
    </source>
</evidence>
<dbReference type="InterPro" id="IPR013332">
    <property type="entry name" value="KPR_N"/>
</dbReference>
<evidence type="ECO:0000256" key="4">
    <source>
        <dbReference type="ARBA" id="ARBA00013014"/>
    </source>
</evidence>
<dbReference type="InterPro" id="IPR008927">
    <property type="entry name" value="6-PGluconate_DH-like_C_sf"/>
</dbReference>
<dbReference type="EC" id="1.1.1.169" evidence="4 11"/>
<evidence type="ECO:0000256" key="6">
    <source>
        <dbReference type="ARBA" id="ARBA00022655"/>
    </source>
</evidence>
<dbReference type="InterPro" id="IPR003710">
    <property type="entry name" value="ApbA"/>
</dbReference>
<dbReference type="GO" id="GO:0008677">
    <property type="term" value="F:2-dehydropantoate 2-reductase activity"/>
    <property type="evidence" value="ECO:0007669"/>
    <property type="project" value="UniProtKB-EC"/>
</dbReference>
<comment type="caution">
    <text evidence="14">The sequence shown here is derived from an EMBL/GenBank/DDBJ whole genome shotgun (WGS) entry which is preliminary data.</text>
</comment>
<comment type="function">
    <text evidence="1 11">Catalyzes the NADPH-dependent reduction of ketopantoate into pantoic acid.</text>
</comment>
<dbReference type="GO" id="GO:0005737">
    <property type="term" value="C:cytoplasm"/>
    <property type="evidence" value="ECO:0007669"/>
    <property type="project" value="TreeGrafter"/>
</dbReference>
<gene>
    <name evidence="14" type="ORF">HLH35_19180</name>
</gene>
<keyword evidence="7 11" id="KW-0521">NADP</keyword>
<dbReference type="AlphaFoldDB" id="A0A7W4J3T7"/>
<keyword evidence="6 11" id="KW-0566">Pantothenate biosynthesis</keyword>
<accession>A0A7W4J3T7</accession>
<evidence type="ECO:0000256" key="8">
    <source>
        <dbReference type="ARBA" id="ARBA00023002"/>
    </source>
</evidence>
<feature type="domain" description="Ketopantoate reductase N-terminal" evidence="12">
    <location>
        <begin position="5"/>
        <end position="151"/>
    </location>
</feature>
<dbReference type="Gene3D" id="3.40.50.720">
    <property type="entry name" value="NAD(P)-binding Rossmann-like Domain"/>
    <property type="match status" value="1"/>
</dbReference>
<dbReference type="InterPro" id="IPR036291">
    <property type="entry name" value="NAD(P)-bd_dom_sf"/>
</dbReference>
<comment type="catalytic activity">
    <reaction evidence="10 11">
        <text>(R)-pantoate + NADP(+) = 2-dehydropantoate + NADPH + H(+)</text>
        <dbReference type="Rhea" id="RHEA:16233"/>
        <dbReference type="ChEBI" id="CHEBI:11561"/>
        <dbReference type="ChEBI" id="CHEBI:15378"/>
        <dbReference type="ChEBI" id="CHEBI:15980"/>
        <dbReference type="ChEBI" id="CHEBI:57783"/>
        <dbReference type="ChEBI" id="CHEBI:58349"/>
        <dbReference type="EC" id="1.1.1.169"/>
    </reaction>
</comment>
<evidence type="ECO:0000256" key="9">
    <source>
        <dbReference type="ARBA" id="ARBA00032024"/>
    </source>
</evidence>
<feature type="domain" description="Ketopantoate reductase C-terminal" evidence="13">
    <location>
        <begin position="180"/>
        <end position="294"/>
    </location>
</feature>
<evidence type="ECO:0000256" key="10">
    <source>
        <dbReference type="ARBA" id="ARBA00048793"/>
    </source>
</evidence>
<dbReference type="InterPro" id="IPR051402">
    <property type="entry name" value="KPR-Related"/>
</dbReference>
<name>A0A7W4J3T7_9PROT</name>
<dbReference type="Proteomes" id="UP000577891">
    <property type="component" value="Unassembled WGS sequence"/>
</dbReference>
<dbReference type="PANTHER" id="PTHR21708">
    <property type="entry name" value="PROBABLE 2-DEHYDROPANTOATE 2-REDUCTASE"/>
    <property type="match status" value="1"/>
</dbReference>
<dbReference type="InterPro" id="IPR013752">
    <property type="entry name" value="KPA_reductase"/>
</dbReference>
<evidence type="ECO:0000256" key="3">
    <source>
        <dbReference type="ARBA" id="ARBA00007870"/>
    </source>
</evidence>
<dbReference type="InterPro" id="IPR013328">
    <property type="entry name" value="6PGD_dom2"/>
</dbReference>
<proteinExistence type="inferred from homology"/>
<dbReference type="UniPathway" id="UPA00028">
    <property type="reaction ID" value="UER00004"/>
</dbReference>
<dbReference type="SUPFAM" id="SSF48179">
    <property type="entry name" value="6-phosphogluconate dehydrogenase C-terminal domain-like"/>
    <property type="match status" value="1"/>
</dbReference>
<evidence type="ECO:0000313" key="14">
    <source>
        <dbReference type="EMBL" id="MBB2174200.1"/>
    </source>
</evidence>
<dbReference type="FunFam" id="3.40.50.720:FF:000307">
    <property type="entry name" value="2-dehydropantoate 2-reductase"/>
    <property type="match status" value="1"/>
</dbReference>
<evidence type="ECO:0000256" key="5">
    <source>
        <dbReference type="ARBA" id="ARBA00019465"/>
    </source>
</evidence>
<organism evidence="14 15">
    <name type="scientific">Gluconacetobacter asukensis</name>
    <dbReference type="NCBI Taxonomy" id="1017181"/>
    <lineage>
        <taxon>Bacteria</taxon>
        <taxon>Pseudomonadati</taxon>
        <taxon>Pseudomonadota</taxon>
        <taxon>Alphaproteobacteria</taxon>
        <taxon>Acetobacterales</taxon>
        <taxon>Acetobacteraceae</taxon>
        <taxon>Gluconacetobacter</taxon>
    </lineage>
</organism>
<reference evidence="14 15" key="1">
    <citation type="submission" date="2020-04" db="EMBL/GenBank/DDBJ databases">
        <title>Description of novel Gluconacetobacter.</title>
        <authorList>
            <person name="Sombolestani A."/>
        </authorList>
    </citation>
    <scope>NUCLEOTIDE SEQUENCE [LARGE SCALE GENOMIC DNA]</scope>
    <source>
        <strain evidence="14 15">LMG 27724</strain>
    </source>
</reference>
<sequence length="307" mass="32564">MKPKVLIVGAGAVGGYFGARMATAGHDVTFLVRPTRLRQLRTDGLRLISPLGDATLAPQMVTSDDIDGPYDVILLSVKAYSLASAMDDFAAAVGPDTRIVPLLNGMRHLDVLAERFGDPKVLGGTCFIVSKLDSEGQVVQVGSLPKLTFGPRSAGDNATIRNLKDALSGPGFETILSDHIIQEMWNKWALLASLGTVCCLMRATVGEVASAPAGEDFARSTIGECASIAAAAGYPLTEETLGGIVRLLTAKESSLTSSMFRDLSQGAPIEATQIIGDLVKRARAHQIATPILDLTNLNLSVYEQRRK</sequence>
<dbReference type="Pfam" id="PF02558">
    <property type="entry name" value="ApbA"/>
    <property type="match status" value="1"/>
</dbReference>
<evidence type="ECO:0000259" key="12">
    <source>
        <dbReference type="Pfam" id="PF02558"/>
    </source>
</evidence>
<dbReference type="EMBL" id="JABEQE010000032">
    <property type="protein sequence ID" value="MBB2174200.1"/>
    <property type="molecule type" value="Genomic_DNA"/>
</dbReference>
<evidence type="ECO:0000256" key="7">
    <source>
        <dbReference type="ARBA" id="ARBA00022857"/>
    </source>
</evidence>
<dbReference type="Gene3D" id="1.10.1040.10">
    <property type="entry name" value="N-(1-d-carboxylethyl)-l-norvaline Dehydrogenase, domain 2"/>
    <property type="match status" value="1"/>
</dbReference>
<comment type="pathway">
    <text evidence="2 11">Cofactor biosynthesis; (R)-pantothenate biosynthesis; (R)-pantoate from 3-methyl-2-oxobutanoate: step 2/2.</text>
</comment>
<evidence type="ECO:0000256" key="1">
    <source>
        <dbReference type="ARBA" id="ARBA00002919"/>
    </source>
</evidence>
<evidence type="ECO:0000259" key="13">
    <source>
        <dbReference type="Pfam" id="PF08546"/>
    </source>
</evidence>
<keyword evidence="15" id="KW-1185">Reference proteome</keyword>
<dbReference type="RefSeq" id="WP_182980663.1">
    <property type="nucleotide sequence ID" value="NZ_BAABGB010000049.1"/>
</dbReference>